<name>A0AAJ0BP89_9PEZI</name>
<keyword evidence="2" id="KW-1185">Reference proteome</keyword>
<dbReference type="AlphaFoldDB" id="A0AAJ0BP89"/>
<organism evidence="1 2">
    <name type="scientific">Phialemonium atrogriseum</name>
    <dbReference type="NCBI Taxonomy" id="1093897"/>
    <lineage>
        <taxon>Eukaryota</taxon>
        <taxon>Fungi</taxon>
        <taxon>Dikarya</taxon>
        <taxon>Ascomycota</taxon>
        <taxon>Pezizomycotina</taxon>
        <taxon>Sordariomycetes</taxon>
        <taxon>Sordariomycetidae</taxon>
        <taxon>Cephalothecales</taxon>
        <taxon>Cephalothecaceae</taxon>
        <taxon>Phialemonium</taxon>
    </lineage>
</organism>
<proteinExistence type="predicted"/>
<protein>
    <submittedName>
        <fullName evidence="1">Uncharacterized protein</fullName>
    </submittedName>
</protein>
<accession>A0AAJ0BP89</accession>
<comment type="caution">
    <text evidence="1">The sequence shown here is derived from an EMBL/GenBank/DDBJ whole genome shotgun (WGS) entry which is preliminary data.</text>
</comment>
<dbReference type="EMBL" id="MU839046">
    <property type="protein sequence ID" value="KAK1761949.1"/>
    <property type="molecule type" value="Genomic_DNA"/>
</dbReference>
<dbReference type="RefSeq" id="XP_060278162.1">
    <property type="nucleotide sequence ID" value="XM_060423542.1"/>
</dbReference>
<sequence length="262" mass="28323">MHLVQLGEFPLAVNAVLLGRLVAPKDLDRPVRGYDPTYTTTPVTSVNQLQAASVIEHASDKRGLAANLTPLFKSSASSETFGATRFTTEKSTSYTLLNSAELFNEAMGQDATRRWVERCLEQSKVNHLFMVVGLQTVTNADQTTARVSTRQGQGAIQSPTSLIPGTNPSVDLSTISGIAIRGEVLAARVVNQQHSGEYISGIEYQKIRGGFFNFSKAAKLDGLILRDNTKWRYGAVHRGGSGGDDLDEEDGICVELAGFESD</sequence>
<reference evidence="1" key="1">
    <citation type="submission" date="2023-06" db="EMBL/GenBank/DDBJ databases">
        <title>Genome-scale phylogeny and comparative genomics of the fungal order Sordariales.</title>
        <authorList>
            <consortium name="Lawrence Berkeley National Laboratory"/>
            <person name="Hensen N."/>
            <person name="Bonometti L."/>
            <person name="Westerberg I."/>
            <person name="Brannstrom I.O."/>
            <person name="Guillou S."/>
            <person name="Cros-Aarteil S."/>
            <person name="Calhoun S."/>
            <person name="Haridas S."/>
            <person name="Kuo A."/>
            <person name="Mondo S."/>
            <person name="Pangilinan J."/>
            <person name="Riley R."/>
            <person name="Labutti K."/>
            <person name="Andreopoulos B."/>
            <person name="Lipzen A."/>
            <person name="Chen C."/>
            <person name="Yanf M."/>
            <person name="Daum C."/>
            <person name="Ng V."/>
            <person name="Clum A."/>
            <person name="Steindorff A."/>
            <person name="Ohm R."/>
            <person name="Martin F."/>
            <person name="Silar P."/>
            <person name="Natvig D."/>
            <person name="Lalanne C."/>
            <person name="Gautier V."/>
            <person name="Ament-Velasquez S.L."/>
            <person name="Kruys A."/>
            <person name="Hutchinson M.I."/>
            <person name="Powell A.J."/>
            <person name="Barry K."/>
            <person name="Miller A.N."/>
            <person name="Grigoriev I.V."/>
            <person name="Debuchy R."/>
            <person name="Gladieux P."/>
            <person name="Thoren M.H."/>
            <person name="Johannesson H."/>
        </authorList>
    </citation>
    <scope>NUCLEOTIDE SEQUENCE</scope>
    <source>
        <strain evidence="1">8032-3</strain>
    </source>
</reference>
<gene>
    <name evidence="1" type="ORF">QBC33DRAFT_316643</name>
</gene>
<dbReference type="Proteomes" id="UP001244011">
    <property type="component" value="Unassembled WGS sequence"/>
</dbReference>
<dbReference type="GeneID" id="85306729"/>
<evidence type="ECO:0000313" key="2">
    <source>
        <dbReference type="Proteomes" id="UP001244011"/>
    </source>
</evidence>
<evidence type="ECO:0000313" key="1">
    <source>
        <dbReference type="EMBL" id="KAK1761949.1"/>
    </source>
</evidence>